<dbReference type="AlphaFoldDB" id="A0AAD7V1F2"/>
<dbReference type="CDD" id="cd09917">
    <property type="entry name" value="F-box_SF"/>
    <property type="match status" value="1"/>
</dbReference>
<dbReference type="InterPro" id="IPR001810">
    <property type="entry name" value="F-box_dom"/>
</dbReference>
<evidence type="ECO:0000313" key="3">
    <source>
        <dbReference type="Proteomes" id="UP001234581"/>
    </source>
</evidence>
<dbReference type="SUPFAM" id="SSF81383">
    <property type="entry name" value="F-box domain"/>
    <property type="match status" value="1"/>
</dbReference>
<proteinExistence type="predicted"/>
<protein>
    <recommendedName>
        <fullName evidence="1">F-box domain-containing protein</fullName>
    </recommendedName>
</protein>
<dbReference type="InterPro" id="IPR032675">
    <property type="entry name" value="LRR_dom_sf"/>
</dbReference>
<evidence type="ECO:0000259" key="1">
    <source>
        <dbReference type="PROSITE" id="PS50181"/>
    </source>
</evidence>
<dbReference type="Pfam" id="PF12937">
    <property type="entry name" value="F-box-like"/>
    <property type="match status" value="1"/>
</dbReference>
<dbReference type="SUPFAM" id="SSF52047">
    <property type="entry name" value="RNI-like"/>
    <property type="match status" value="1"/>
</dbReference>
<evidence type="ECO:0000313" key="2">
    <source>
        <dbReference type="EMBL" id="KAJ8657549.1"/>
    </source>
</evidence>
<accession>A0AAD7V1F2</accession>
<dbReference type="PANTHER" id="PTHR38926">
    <property type="entry name" value="F-BOX DOMAIN CONTAINING PROTEIN, EXPRESSED"/>
    <property type="match status" value="1"/>
</dbReference>
<dbReference type="Gene3D" id="3.80.10.10">
    <property type="entry name" value="Ribonuclease Inhibitor"/>
    <property type="match status" value="1"/>
</dbReference>
<dbReference type="InterPro" id="IPR036047">
    <property type="entry name" value="F-box-like_dom_sf"/>
</dbReference>
<organism evidence="2 3">
    <name type="scientific">Lichtheimia ornata</name>
    <dbReference type="NCBI Taxonomy" id="688661"/>
    <lineage>
        <taxon>Eukaryota</taxon>
        <taxon>Fungi</taxon>
        <taxon>Fungi incertae sedis</taxon>
        <taxon>Mucoromycota</taxon>
        <taxon>Mucoromycotina</taxon>
        <taxon>Mucoromycetes</taxon>
        <taxon>Mucorales</taxon>
        <taxon>Lichtheimiaceae</taxon>
        <taxon>Lichtheimia</taxon>
    </lineage>
</organism>
<dbReference type="RefSeq" id="XP_058342462.1">
    <property type="nucleotide sequence ID" value="XM_058486876.1"/>
</dbReference>
<keyword evidence="3" id="KW-1185">Reference proteome</keyword>
<dbReference type="EMBL" id="JARTCD010000031">
    <property type="protein sequence ID" value="KAJ8657549.1"/>
    <property type="molecule type" value="Genomic_DNA"/>
</dbReference>
<dbReference type="PANTHER" id="PTHR38926:SF72">
    <property type="entry name" value="IM:7136021-RELATED"/>
    <property type="match status" value="1"/>
</dbReference>
<gene>
    <name evidence="2" type="ORF">O0I10_006851</name>
</gene>
<comment type="caution">
    <text evidence="2">The sequence shown here is derived from an EMBL/GenBank/DDBJ whole genome shotgun (WGS) entry which is preliminary data.</text>
</comment>
<reference evidence="2 3" key="1">
    <citation type="submission" date="2023-03" db="EMBL/GenBank/DDBJ databases">
        <title>Genome sequence of Lichtheimia ornata CBS 291.66.</title>
        <authorList>
            <person name="Mohabir J.T."/>
            <person name="Shea T.P."/>
            <person name="Kurbessoian T."/>
            <person name="Berby B."/>
            <person name="Fontaine J."/>
            <person name="Livny J."/>
            <person name="Gnirke A."/>
            <person name="Stajich J.E."/>
            <person name="Cuomo C.A."/>
        </authorList>
    </citation>
    <scope>NUCLEOTIDE SEQUENCE [LARGE SCALE GENOMIC DNA]</scope>
    <source>
        <strain evidence="2">CBS 291.66</strain>
    </source>
</reference>
<sequence length="586" mass="66472">MNVPMSIAATNHDLHDIWSRLTFDITWKILSQLDQYDIIELMAVCRAWCELVPQYSTRLFRSVTISGREQRLRLQKLKAKCLGPHVKSVIVVFHKGDTAFREDIEELERLTCGSYTTAVLCYCSSYQLDGFLDTLRLLGNHLTRLIISHHMARNLNFYDVMAACPKLTYFEFEQPGTLLSECTFGEQGTTYPLLTDLLLFGSLNPSFRLEPILARCPNLRFLAFTESMWRPALLGEELPTLLRHCPKLNSVSLVDDSAIETVKDGLDRIIKSNRRHGDEEQQHGLDELTMDLSGATFVAVDTSITIAEHLSTLKSLKLQYCLFKGNSLPENTITSCMTTLEFRNVLCSDASFISLINRCPMLEHVLIEQHAMLFTPSLARAVGSLLHLQRLYLIPTSTDRMDIPRTVVDALDILFRTMKDNHVDLHTLHIRGRDAPIDDVVLESIASYLSSCCTTSIQHLAISSPYCSSQGLDSFTAKIRHLDHLLSLQLQHFESMISKVTLSFIAELPMLERLVLISCWNVSGEGLCVFVQRSRKLKSIRVQQCSFIDVMPWIEEAEKRLGSSSVYADEDIALSQPPNGFRDWLF</sequence>
<feature type="domain" description="F-box" evidence="1">
    <location>
        <begin position="15"/>
        <end position="63"/>
    </location>
</feature>
<dbReference type="PROSITE" id="PS50181">
    <property type="entry name" value="FBOX"/>
    <property type="match status" value="1"/>
</dbReference>
<name>A0AAD7V1F2_9FUNG</name>
<dbReference type="Proteomes" id="UP001234581">
    <property type="component" value="Unassembled WGS sequence"/>
</dbReference>
<dbReference type="GeneID" id="83214261"/>
<dbReference type="Gene3D" id="1.20.1280.50">
    <property type="match status" value="1"/>
</dbReference>